<evidence type="ECO:0000313" key="3">
    <source>
        <dbReference type="Proteomes" id="UP001175261"/>
    </source>
</evidence>
<feature type="compositionally biased region" description="Low complexity" evidence="1">
    <location>
        <begin position="65"/>
        <end position="83"/>
    </location>
</feature>
<reference evidence="2" key="1">
    <citation type="submission" date="2022-10" db="EMBL/GenBank/DDBJ databases">
        <title>Determination and structural analysis of whole genome sequence of Sarocladium strictum F4-1.</title>
        <authorList>
            <person name="Hu L."/>
            <person name="Jiang Y."/>
        </authorList>
    </citation>
    <scope>NUCLEOTIDE SEQUENCE</scope>
    <source>
        <strain evidence="2">F4-1</strain>
    </source>
</reference>
<organism evidence="2 3">
    <name type="scientific">Sarocladium strictum</name>
    <name type="common">Black bundle disease fungus</name>
    <name type="synonym">Acremonium strictum</name>
    <dbReference type="NCBI Taxonomy" id="5046"/>
    <lineage>
        <taxon>Eukaryota</taxon>
        <taxon>Fungi</taxon>
        <taxon>Dikarya</taxon>
        <taxon>Ascomycota</taxon>
        <taxon>Pezizomycotina</taxon>
        <taxon>Sordariomycetes</taxon>
        <taxon>Hypocreomycetidae</taxon>
        <taxon>Hypocreales</taxon>
        <taxon>Sarocladiaceae</taxon>
        <taxon>Sarocladium</taxon>
    </lineage>
</organism>
<proteinExistence type="predicted"/>
<feature type="compositionally biased region" description="Polar residues" evidence="1">
    <location>
        <begin position="18"/>
        <end position="28"/>
    </location>
</feature>
<sequence>MYQSPAAARPAGLHPWSVQDNTPASPSSILDDDDHLINQFFDLEGYYRTSRAPSLDPFSYPSPPRSSTRSSPPRSSPGSSPRPQTSQFTNRLPAVTQRFGHLDPYGMGSSSYGADSQTSGSECAATPPELVTDGGSPSSHSSSNSIDNLDEYRQYAAVNFRTLETPKESQWTYQQSEPRILPRGYPSPIDGDYHYRVSESSGAVKRRHSEDEKKKTRHLVDRGQTADVRKSGACLPCRVSKTRCADSGVCPTCRKAFPDHAHLVCNRATPGVSWPVFGKAPDVWSQTAVAEEQLCTGPRVWFGRPRNIDVFFADPRKTPWPAMRVTVQTYAHSHEDANNTSNPSMVDFTRDEVPTYAKLQRWAESQFERERTTDFQDAVQTFLFAYANEGHGLPKHSLVSKVHQMSCFFRIWKTPYFYCRDPKNKLTSLPLSAQARLRSIARTALHGIEHDVLKKLDDCLTQAGTPKDDDRIAIWACMWQLMLMYRDLASANKSFIAYGASYGADGQSLREAAEFDRRMMGSFFPLLTMFYHYQFRMKKSLELSLDWLKSSKYPSEARKSKLLHQAARDMHDHRRAFYKELQSSDDEGDQLLAVFVVEHEIRKLNARKRPSKASTRTSSSSSR</sequence>
<name>A0AA39GSD8_SARSR</name>
<dbReference type="Proteomes" id="UP001175261">
    <property type="component" value="Unassembled WGS sequence"/>
</dbReference>
<accession>A0AA39GSD8</accession>
<comment type="caution">
    <text evidence="2">The sequence shown here is derived from an EMBL/GenBank/DDBJ whole genome shotgun (WGS) entry which is preliminary data.</text>
</comment>
<feature type="compositionally biased region" description="Basic and acidic residues" evidence="1">
    <location>
        <begin position="208"/>
        <end position="221"/>
    </location>
</feature>
<feature type="compositionally biased region" description="Polar residues" evidence="1">
    <location>
        <begin position="108"/>
        <end position="121"/>
    </location>
</feature>
<protein>
    <submittedName>
        <fullName evidence="2">Uncharacterized protein</fullName>
    </submittedName>
</protein>
<feature type="region of interest" description="Disordered" evidence="1">
    <location>
        <begin position="199"/>
        <end position="223"/>
    </location>
</feature>
<feature type="region of interest" description="Disordered" evidence="1">
    <location>
        <begin position="52"/>
        <end position="148"/>
    </location>
</feature>
<gene>
    <name evidence="2" type="ORF">NLU13_2066</name>
</gene>
<evidence type="ECO:0000313" key="2">
    <source>
        <dbReference type="EMBL" id="KAK0392571.1"/>
    </source>
</evidence>
<feature type="region of interest" description="Disordered" evidence="1">
    <location>
        <begin position="1"/>
        <end position="31"/>
    </location>
</feature>
<dbReference type="EMBL" id="JAPDFR010000001">
    <property type="protein sequence ID" value="KAK0392571.1"/>
    <property type="molecule type" value="Genomic_DNA"/>
</dbReference>
<evidence type="ECO:0000256" key="1">
    <source>
        <dbReference type="SAM" id="MobiDB-lite"/>
    </source>
</evidence>
<feature type="compositionally biased region" description="Low complexity" evidence="1">
    <location>
        <begin position="136"/>
        <end position="145"/>
    </location>
</feature>
<keyword evidence="3" id="KW-1185">Reference proteome</keyword>
<dbReference type="AlphaFoldDB" id="A0AA39GSD8"/>